<keyword evidence="1" id="KW-0238">DNA-binding</keyword>
<dbReference type="Gene3D" id="1.10.260.40">
    <property type="entry name" value="lambda repressor-like DNA-binding domains"/>
    <property type="match status" value="1"/>
</dbReference>
<keyword evidence="4" id="KW-1185">Reference proteome</keyword>
<protein>
    <submittedName>
        <fullName evidence="3">Helix-turn-helix transcriptional regulator</fullName>
    </submittedName>
</protein>
<comment type="caution">
    <text evidence="3">The sequence shown here is derived from an EMBL/GenBank/DDBJ whole genome shotgun (WGS) entry which is preliminary data.</text>
</comment>
<proteinExistence type="predicted"/>
<sequence>MYLVSKLPERLIELRTQRNLKQRDLAEFLGIALRSWQRYEAGEREPTVDQLMELARFFGVSLDYMVGLTDDPTPPPRTSSSERDP</sequence>
<organism evidence="3 4">
    <name type="scientific">Alicyclobacillus sendaiensis PA2</name>
    <dbReference type="NCBI Taxonomy" id="3029425"/>
    <lineage>
        <taxon>Bacteria</taxon>
        <taxon>Bacillati</taxon>
        <taxon>Bacillota</taxon>
        <taxon>Bacilli</taxon>
        <taxon>Bacillales</taxon>
        <taxon>Alicyclobacillaceae</taxon>
        <taxon>Alicyclobacillus</taxon>
    </lineage>
</organism>
<dbReference type="Proteomes" id="UP001529245">
    <property type="component" value="Unassembled WGS sequence"/>
</dbReference>
<dbReference type="Pfam" id="PF01381">
    <property type="entry name" value="HTH_3"/>
    <property type="match status" value="1"/>
</dbReference>
<dbReference type="SMART" id="SM00530">
    <property type="entry name" value="HTH_XRE"/>
    <property type="match status" value="1"/>
</dbReference>
<evidence type="ECO:0000259" key="2">
    <source>
        <dbReference type="PROSITE" id="PS50943"/>
    </source>
</evidence>
<dbReference type="InterPro" id="IPR001387">
    <property type="entry name" value="Cro/C1-type_HTH"/>
</dbReference>
<dbReference type="EMBL" id="JASGCB010000043">
    <property type="protein sequence ID" value="MDI9261275.1"/>
    <property type="molecule type" value="Genomic_DNA"/>
</dbReference>
<dbReference type="PANTHER" id="PTHR46558">
    <property type="entry name" value="TRACRIPTIONAL REGULATORY PROTEIN-RELATED-RELATED"/>
    <property type="match status" value="1"/>
</dbReference>
<dbReference type="PANTHER" id="PTHR46558:SF11">
    <property type="entry name" value="HTH-TYPE TRANSCRIPTIONAL REGULATOR XRE"/>
    <property type="match status" value="1"/>
</dbReference>
<evidence type="ECO:0000313" key="3">
    <source>
        <dbReference type="EMBL" id="MDI9261275.1"/>
    </source>
</evidence>
<feature type="domain" description="HTH cro/C1-type" evidence="2">
    <location>
        <begin position="11"/>
        <end position="65"/>
    </location>
</feature>
<evidence type="ECO:0000313" key="4">
    <source>
        <dbReference type="Proteomes" id="UP001529245"/>
    </source>
</evidence>
<dbReference type="InterPro" id="IPR010982">
    <property type="entry name" value="Lambda_DNA-bd_dom_sf"/>
</dbReference>
<accession>A0ABT6Y1S7</accession>
<dbReference type="RefSeq" id="WP_283204670.1">
    <property type="nucleotide sequence ID" value="NZ_JASGCB010000043.1"/>
</dbReference>
<dbReference type="PROSITE" id="PS50943">
    <property type="entry name" value="HTH_CROC1"/>
    <property type="match status" value="1"/>
</dbReference>
<name>A0ABT6Y1S7_ALISE</name>
<reference evidence="3 4" key="1">
    <citation type="submission" date="2023-04" db="EMBL/GenBank/DDBJ databases">
        <title>A. sendaiensis sub sp. chiapanensis a novel subspecie with specific adaptation in bacterial cell wall isolated from an active volcano.</title>
        <authorList>
            <person name="Alvarez Gutierrez P.E."/>
            <person name="Ortiz Cortes L.Y."/>
        </authorList>
    </citation>
    <scope>NUCLEOTIDE SEQUENCE [LARGE SCALE GENOMIC DNA]</scope>
    <source>
        <strain evidence="3 4">PA2</strain>
    </source>
</reference>
<dbReference type="SUPFAM" id="SSF47413">
    <property type="entry name" value="lambda repressor-like DNA-binding domains"/>
    <property type="match status" value="1"/>
</dbReference>
<dbReference type="CDD" id="cd00093">
    <property type="entry name" value="HTH_XRE"/>
    <property type="match status" value="1"/>
</dbReference>
<evidence type="ECO:0000256" key="1">
    <source>
        <dbReference type="ARBA" id="ARBA00023125"/>
    </source>
</evidence>
<gene>
    <name evidence="3" type="ORF">QID03_14030</name>
</gene>